<reference evidence="1" key="1">
    <citation type="submission" date="2021-02" db="EMBL/GenBank/DDBJ databases">
        <authorList>
            <person name="Nowell W R."/>
        </authorList>
    </citation>
    <scope>NUCLEOTIDE SEQUENCE</scope>
    <source>
        <strain evidence="1">Ploen Becks lab</strain>
    </source>
</reference>
<dbReference type="EMBL" id="CAJNOC010002114">
    <property type="protein sequence ID" value="CAF0913382.1"/>
    <property type="molecule type" value="Genomic_DNA"/>
</dbReference>
<comment type="caution">
    <text evidence="1">The sequence shown here is derived from an EMBL/GenBank/DDBJ whole genome shotgun (WGS) entry which is preliminary data.</text>
</comment>
<protein>
    <submittedName>
        <fullName evidence="1">Uncharacterized protein</fullName>
    </submittedName>
</protein>
<dbReference type="AlphaFoldDB" id="A0A814ADS0"/>
<sequence length="93" mass="11018">MSILDNNVSKYVKMLACLAFVPKEDVIDGFTVLEITYPEKLKQIFKYFEENYKGAKGRGRNSGRKKPRFDIEIWNCYKRSKHNIPDKLIFFFS</sequence>
<proteinExistence type="predicted"/>
<evidence type="ECO:0000313" key="2">
    <source>
        <dbReference type="Proteomes" id="UP000663879"/>
    </source>
</evidence>
<name>A0A814ADS0_9BILA</name>
<gene>
    <name evidence="1" type="ORF">OXX778_LOCUS12021</name>
</gene>
<keyword evidence="2" id="KW-1185">Reference proteome</keyword>
<dbReference type="Proteomes" id="UP000663879">
    <property type="component" value="Unassembled WGS sequence"/>
</dbReference>
<evidence type="ECO:0000313" key="1">
    <source>
        <dbReference type="EMBL" id="CAF0913382.1"/>
    </source>
</evidence>
<accession>A0A814ADS0</accession>
<organism evidence="1 2">
    <name type="scientific">Brachionus calyciflorus</name>
    <dbReference type="NCBI Taxonomy" id="104777"/>
    <lineage>
        <taxon>Eukaryota</taxon>
        <taxon>Metazoa</taxon>
        <taxon>Spiralia</taxon>
        <taxon>Gnathifera</taxon>
        <taxon>Rotifera</taxon>
        <taxon>Eurotatoria</taxon>
        <taxon>Monogononta</taxon>
        <taxon>Pseudotrocha</taxon>
        <taxon>Ploima</taxon>
        <taxon>Brachionidae</taxon>
        <taxon>Brachionus</taxon>
    </lineage>
</organism>
<dbReference type="OrthoDB" id="6590017at2759"/>